<name>F8ERT4_ZYMMT</name>
<evidence type="ECO:0000256" key="4">
    <source>
        <dbReference type="ARBA" id="ARBA00023235"/>
    </source>
</evidence>
<dbReference type="Pfam" id="PF01479">
    <property type="entry name" value="S4"/>
    <property type="match status" value="1"/>
</dbReference>
<dbReference type="PANTHER" id="PTHR47683:SF3">
    <property type="entry name" value="RIBOSOMAL LARGE SUBUNIT PSEUDOURIDINE SYNTHASE B"/>
    <property type="match status" value="1"/>
</dbReference>
<dbReference type="InterPro" id="IPR018496">
    <property type="entry name" value="PsdUridine_synth_RsuA/RluB_CS"/>
</dbReference>
<dbReference type="STRING" id="579138.Zymop_0640"/>
<dbReference type="RefSeq" id="WP_013933941.1">
    <property type="nucleotide sequence ID" value="NC_015709.1"/>
</dbReference>
<dbReference type="InterPro" id="IPR020094">
    <property type="entry name" value="TruA/RsuA/RluB/E/F_N"/>
</dbReference>
<dbReference type="GO" id="GO:0000455">
    <property type="term" value="P:enzyme-directed rRNA pseudouridine synthesis"/>
    <property type="evidence" value="ECO:0007669"/>
    <property type="project" value="UniProtKB-ARBA"/>
</dbReference>
<dbReference type="PROSITE" id="PS01149">
    <property type="entry name" value="PSI_RSU"/>
    <property type="match status" value="1"/>
</dbReference>
<dbReference type="InterPro" id="IPR002942">
    <property type="entry name" value="S4_RNA-bd"/>
</dbReference>
<evidence type="ECO:0000256" key="2">
    <source>
        <dbReference type="ARBA" id="ARBA00008348"/>
    </source>
</evidence>
<dbReference type="KEGG" id="zmp:Zymop_0640"/>
<feature type="compositionally biased region" description="Basic and acidic residues" evidence="7">
    <location>
        <begin position="192"/>
        <end position="261"/>
    </location>
</feature>
<dbReference type="SMART" id="SM00363">
    <property type="entry name" value="S4"/>
    <property type="match status" value="1"/>
</dbReference>
<evidence type="ECO:0000256" key="5">
    <source>
        <dbReference type="PROSITE-ProRule" id="PRU00182"/>
    </source>
</evidence>
<proteinExistence type="inferred from homology"/>
<evidence type="ECO:0000259" key="8">
    <source>
        <dbReference type="SMART" id="SM00363"/>
    </source>
</evidence>
<evidence type="ECO:0000313" key="9">
    <source>
        <dbReference type="EMBL" id="AEI37542.1"/>
    </source>
</evidence>
<dbReference type="eggNOG" id="COG1187">
    <property type="taxonomic scope" value="Bacteria"/>
</dbReference>
<reference evidence="9 10" key="1">
    <citation type="journal article" date="2011" name="J. Bacteriol.">
        <title>Genome sequence of the ethanol-producing Zymomonas mobilis subsp. pomaceae lectotype strain ATCC 29192.</title>
        <authorList>
            <person name="Kouvelis V.N."/>
            <person name="Davenport K.W."/>
            <person name="Brettin T.S."/>
            <person name="Bruce D."/>
            <person name="Detter C."/>
            <person name="Han C.S."/>
            <person name="Nolan M."/>
            <person name="Tapia R."/>
            <person name="Damoulaki A."/>
            <person name="Kyrpides N.C."/>
            <person name="Typas M.A."/>
            <person name="Pappas K.M."/>
        </authorList>
    </citation>
    <scope>NUCLEOTIDE SEQUENCE [LARGE SCALE GENOMIC DNA]</scope>
    <source>
        <strain evidence="10">ATCC 29192 / DSM 22645 / JCM 10191 / CCUG 17912 / NBRC 13757 / NCIMB 11200 / NRRL B-4491 / Barker I</strain>
    </source>
</reference>
<keyword evidence="3 5" id="KW-0694">RNA-binding</keyword>
<organism evidence="9 10">
    <name type="scientific">Zymomonas mobilis subsp. pomaceae (strain ATCC 29192 / DSM 22645 / JCM 10191 / CCUG 17912 / NBRC 13757 / NCIMB 11200 / NRRL B-4491 / Barker I)</name>
    <dbReference type="NCBI Taxonomy" id="579138"/>
    <lineage>
        <taxon>Bacteria</taxon>
        <taxon>Pseudomonadati</taxon>
        <taxon>Pseudomonadota</taxon>
        <taxon>Alphaproteobacteria</taxon>
        <taxon>Sphingomonadales</taxon>
        <taxon>Zymomonadaceae</taxon>
        <taxon>Zymomonas</taxon>
    </lineage>
</organism>
<feature type="compositionally biased region" description="Basic and acidic residues" evidence="7">
    <location>
        <begin position="73"/>
        <end position="102"/>
    </location>
</feature>
<dbReference type="Gene3D" id="3.10.290.10">
    <property type="entry name" value="RNA-binding S4 domain"/>
    <property type="match status" value="1"/>
</dbReference>
<feature type="compositionally biased region" description="Basic and acidic residues" evidence="7">
    <location>
        <begin position="18"/>
        <end position="31"/>
    </location>
</feature>
<evidence type="ECO:0000256" key="1">
    <source>
        <dbReference type="ARBA" id="ARBA00000073"/>
    </source>
</evidence>
<dbReference type="SUPFAM" id="SSF55120">
    <property type="entry name" value="Pseudouridine synthase"/>
    <property type="match status" value="1"/>
</dbReference>
<dbReference type="Proteomes" id="UP000000491">
    <property type="component" value="Chromosome"/>
</dbReference>
<evidence type="ECO:0000313" key="10">
    <source>
        <dbReference type="Proteomes" id="UP000000491"/>
    </source>
</evidence>
<dbReference type="GO" id="GO:0003723">
    <property type="term" value="F:RNA binding"/>
    <property type="evidence" value="ECO:0007669"/>
    <property type="project" value="UniProtKB-KW"/>
</dbReference>
<dbReference type="CDD" id="cd00165">
    <property type="entry name" value="S4"/>
    <property type="match status" value="1"/>
</dbReference>
<comment type="catalytic activity">
    <reaction evidence="1">
        <text>a uridine in RNA = a pseudouridine in RNA</text>
        <dbReference type="Rhea" id="RHEA:48348"/>
        <dbReference type="Rhea" id="RHEA-COMP:12068"/>
        <dbReference type="Rhea" id="RHEA-COMP:12069"/>
        <dbReference type="ChEBI" id="CHEBI:65314"/>
        <dbReference type="ChEBI" id="CHEBI:65315"/>
    </reaction>
</comment>
<dbReference type="GO" id="GO:0120159">
    <property type="term" value="F:rRNA pseudouridine synthase activity"/>
    <property type="evidence" value="ECO:0007669"/>
    <property type="project" value="UniProtKB-ARBA"/>
</dbReference>
<sequence length="599" mass="68297">MVFNRPPKSGKGRPHSSSRPDRGKTGSENKRTLSAKTPNKTGRVFSKNAPHKGYKSPDKPYGRPTRNPSESYTEGRRENRNFHKNAESHPSDRVSDRGDFQRDGGSSRPRSFADANRSHKNEYARGNSAHYSLKNARNDSRDDRRRGDKPASREDRDYRDSASRNKYSRSGNPQDRNTRRDNGYAASQQPTDQRRPSFRDKDNRQGGYAADRRSPRFSNQERSESFRDRPRRFEENNRFDRDREPLGERPRYSQGRDRTGSDRNNFSPRDRNFRAQPPRDREASSYGEPHRYKAERPEGYRNYDRSRDNRSQDSERRFGSDRPRNRNLAVNPSYSPDARPFKKRGNTEPASARKPRENGPQRIAKLLSRAGIASRRTVERMIEEGRIALDGVKIETPATLMTSLTGVTVDGKSVSAPTTTRLFCYHKATGLLTTERDPEGRPTIYDSLPPDLPRVMPVGRLDMNTEGLLLLTTNGGFKRALELPATHIERCYRARVFGDVSQDQLEELIEGVTIDGVQYGSIDANLERRTGRNGWVELKLHEGRNREVRRVLGYLGLQVSRLIRISYGPFMLGDLPVGAIEEVDAGSLIAFQASLPEKS</sequence>
<dbReference type="Pfam" id="PF00849">
    <property type="entry name" value="PseudoU_synth_2"/>
    <property type="match status" value="1"/>
</dbReference>
<gene>
    <name evidence="9" type="ordered locus">Zymop_0640</name>
</gene>
<evidence type="ECO:0000256" key="7">
    <source>
        <dbReference type="SAM" id="MobiDB-lite"/>
    </source>
</evidence>
<dbReference type="InterPro" id="IPR036986">
    <property type="entry name" value="S4_RNA-bd_sf"/>
</dbReference>
<dbReference type="InterPro" id="IPR000748">
    <property type="entry name" value="PsdUridine_synth_RsuA/RluB/E/F"/>
</dbReference>
<dbReference type="NCBIfam" id="TIGR00093">
    <property type="entry name" value="pseudouridine synthase"/>
    <property type="match status" value="1"/>
</dbReference>
<feature type="compositionally biased region" description="Polar residues" evidence="7">
    <location>
        <begin position="164"/>
        <end position="175"/>
    </location>
</feature>
<dbReference type="InterPro" id="IPR042092">
    <property type="entry name" value="PsdUridine_s_RsuA/RluB/E/F_cat"/>
</dbReference>
<dbReference type="Gene3D" id="3.30.70.580">
    <property type="entry name" value="Pseudouridine synthase I, catalytic domain, N-terminal subdomain"/>
    <property type="match status" value="1"/>
</dbReference>
<dbReference type="AlphaFoldDB" id="F8ERT4"/>
<dbReference type="PATRIC" id="fig|579138.3.peg.674"/>
<dbReference type="EMBL" id="CP002865">
    <property type="protein sequence ID" value="AEI37542.1"/>
    <property type="molecule type" value="Genomic_DNA"/>
</dbReference>
<dbReference type="InterPro" id="IPR050343">
    <property type="entry name" value="RsuA_PseudoU_synthase"/>
</dbReference>
<feature type="domain" description="RNA-binding S4" evidence="8">
    <location>
        <begin position="361"/>
        <end position="419"/>
    </location>
</feature>
<keyword evidence="4 6" id="KW-0413">Isomerase</keyword>
<dbReference type="SUPFAM" id="SSF55174">
    <property type="entry name" value="Alpha-L RNA-binding motif"/>
    <property type="match status" value="1"/>
</dbReference>
<dbReference type="PANTHER" id="PTHR47683">
    <property type="entry name" value="PSEUDOURIDINE SYNTHASE FAMILY PROTEIN-RELATED"/>
    <property type="match status" value="1"/>
</dbReference>
<evidence type="ECO:0000256" key="3">
    <source>
        <dbReference type="ARBA" id="ARBA00022884"/>
    </source>
</evidence>
<accession>F8ERT4</accession>
<dbReference type="PROSITE" id="PS50889">
    <property type="entry name" value="S4"/>
    <property type="match status" value="1"/>
</dbReference>
<feature type="region of interest" description="Disordered" evidence="7">
    <location>
        <begin position="1"/>
        <end position="361"/>
    </location>
</feature>
<protein>
    <recommendedName>
        <fullName evidence="6">Pseudouridine synthase</fullName>
        <ecNumber evidence="6">5.4.99.-</ecNumber>
    </recommendedName>
</protein>
<dbReference type="EC" id="5.4.99.-" evidence="6"/>
<dbReference type="InterPro" id="IPR020103">
    <property type="entry name" value="PsdUridine_synth_cat_dom_sf"/>
</dbReference>
<evidence type="ECO:0000256" key="6">
    <source>
        <dbReference type="RuleBase" id="RU003887"/>
    </source>
</evidence>
<feature type="compositionally biased region" description="Basic and acidic residues" evidence="7">
    <location>
        <begin position="136"/>
        <end position="163"/>
    </location>
</feature>
<dbReference type="HOGENOM" id="CLU_024979_1_0_5"/>
<dbReference type="Gene3D" id="3.30.70.1560">
    <property type="entry name" value="Alpha-L RNA-binding motif"/>
    <property type="match status" value="1"/>
</dbReference>
<dbReference type="InterPro" id="IPR006145">
    <property type="entry name" value="PsdUridine_synth_RsuA/RluA"/>
</dbReference>
<comment type="similarity">
    <text evidence="2 6">Belongs to the pseudouridine synthase RsuA family.</text>
</comment>
<feature type="compositionally biased region" description="Basic and acidic residues" evidence="7">
    <location>
        <begin position="268"/>
        <end position="324"/>
    </location>
</feature>